<evidence type="ECO:0000313" key="1">
    <source>
        <dbReference type="EMBL" id="TEW29700.1"/>
    </source>
</evidence>
<dbReference type="AlphaFoldDB" id="A0AAX2S1U3"/>
<accession>A0AAX2S1U3</accession>
<keyword evidence="1" id="KW-0378">Hydrolase</keyword>
<evidence type="ECO:0000313" key="2">
    <source>
        <dbReference type="Proteomes" id="UP000297565"/>
    </source>
</evidence>
<comment type="caution">
    <text evidence="1">The sequence shown here is derived from an EMBL/GenBank/DDBJ whole genome shotgun (WGS) entry which is preliminary data.</text>
</comment>
<dbReference type="RefSeq" id="WP_012341617.1">
    <property type="nucleotide sequence ID" value="NZ_CP157211.1"/>
</dbReference>
<dbReference type="GO" id="GO:0004519">
    <property type="term" value="F:endonuclease activity"/>
    <property type="evidence" value="ECO:0007669"/>
    <property type="project" value="UniProtKB-KW"/>
</dbReference>
<dbReference type="CDD" id="cd22331">
    <property type="entry name" value="HinP1I-like"/>
    <property type="match status" value="1"/>
</dbReference>
<dbReference type="Proteomes" id="UP000297565">
    <property type="component" value="Unassembled WGS sequence"/>
</dbReference>
<organism evidence="1 2">
    <name type="scientific">Histophilus somni</name>
    <name type="common">Haemophilus somnus</name>
    <dbReference type="NCBI Taxonomy" id="731"/>
    <lineage>
        <taxon>Bacteria</taxon>
        <taxon>Pseudomonadati</taxon>
        <taxon>Pseudomonadota</taxon>
        <taxon>Gammaproteobacteria</taxon>
        <taxon>Pasteurellales</taxon>
        <taxon>Pasteurellaceae</taxon>
        <taxon>Histophilus</taxon>
    </lineage>
</organism>
<dbReference type="Gene3D" id="3.40.1350.40">
    <property type="match status" value="2"/>
</dbReference>
<gene>
    <name evidence="1" type="ORF">E2R48_05875</name>
</gene>
<name>A0AAX2S1U3_HISSO</name>
<proteinExistence type="predicted"/>
<protein>
    <submittedName>
        <fullName evidence="1">Type II restriction endonuclease</fullName>
    </submittedName>
</protein>
<keyword evidence="1" id="KW-0540">Nuclease</keyword>
<sequence length="247" mass="29074">MDLANLGSQTAKNGFKNEKDIADRFNHWQSHSEAQDWLRIMGYELDKIEKVKAVVLSGYKADINVQVFIFFKEAVDVRNIQVKLVSNKRGFNQIDKRWLKNYHEMWQFPAEIYRLLQHFCGELPPVIENPKDKRRMFITEFSEQEQRLILDWFKQSKILVLTDIIRGRGDFSAEWVLVAQKINDNARWILKNINEVLQHYGSGEIKISRQGSIKFGRVTIQRKGGDRGRQTANMLQFKIDPTELFEI</sequence>
<dbReference type="Pfam" id="PF11463">
    <property type="entry name" value="R-HINP1I"/>
    <property type="match status" value="1"/>
</dbReference>
<dbReference type="InterPro" id="IPR021107">
    <property type="entry name" value="Restrct_endonuc_II_HinP1I"/>
</dbReference>
<keyword evidence="1" id="KW-0255">Endonuclease</keyword>
<dbReference type="EMBL" id="SNRV01000012">
    <property type="protein sequence ID" value="TEW29700.1"/>
    <property type="molecule type" value="Genomic_DNA"/>
</dbReference>
<reference evidence="1 2" key="1">
    <citation type="submission" date="2019-03" db="EMBL/GenBank/DDBJ databases">
        <title>Horizontal Gene Transfer Machinery in Histophilus somni.</title>
        <authorList>
            <person name="Mostafa Nazari M."/>
            <person name="Liljebjelke K."/>
        </authorList>
    </citation>
    <scope>NUCLEOTIDE SEQUENCE [LARGE SCALE GENOMIC DNA]</scope>
    <source>
        <strain evidence="1 2">UOC-EPH-KLM-04</strain>
    </source>
</reference>
<dbReference type="GeneID" id="31487091"/>